<accession>A0ABX0R385</accession>
<evidence type="ECO:0000313" key="1">
    <source>
        <dbReference type="EMBL" id="NIF02430.1"/>
    </source>
</evidence>
<dbReference type="Pfam" id="PF10798">
    <property type="entry name" value="YmgB"/>
    <property type="match status" value="1"/>
</dbReference>
<evidence type="ECO:0008006" key="3">
    <source>
        <dbReference type="Google" id="ProtNLM"/>
    </source>
</evidence>
<dbReference type="Proteomes" id="UP000780690">
    <property type="component" value="Unassembled WGS sequence"/>
</dbReference>
<dbReference type="EMBL" id="VWXD01000008">
    <property type="protein sequence ID" value="NIF02430.1"/>
    <property type="molecule type" value="Genomic_DNA"/>
</dbReference>
<gene>
    <name evidence="1" type="ORF">F3J38_20615</name>
</gene>
<organism evidence="1 2">
    <name type="scientific">Candidatus Pantoea formicae</name>
    <dbReference type="NCBI Taxonomy" id="2608355"/>
    <lineage>
        <taxon>Bacteria</taxon>
        <taxon>Pseudomonadati</taxon>
        <taxon>Pseudomonadota</taxon>
        <taxon>Gammaproteobacteria</taxon>
        <taxon>Enterobacterales</taxon>
        <taxon>Erwiniaceae</taxon>
        <taxon>Pantoea</taxon>
    </lineage>
</organism>
<comment type="caution">
    <text evidence="1">The sequence shown here is derived from an EMBL/GenBank/DDBJ whole genome shotgun (WGS) entry which is preliminary data.</text>
</comment>
<proteinExistence type="predicted"/>
<dbReference type="RefSeq" id="WP_167141438.1">
    <property type="nucleotide sequence ID" value="NZ_VWXD01000008.1"/>
</dbReference>
<dbReference type="Gene3D" id="1.20.5.5260">
    <property type="match status" value="1"/>
</dbReference>
<sequence length="84" mass="9580">MRETNTVANIQAYLLVKGDRYALQKEALDEMVHSLINWGTPVNNKTLMRHIMNQLMAENNAEKQETLRVLLQLVVGYNRNGPGV</sequence>
<reference evidence="1 2" key="1">
    <citation type="journal article" date="2019" name="bioRxiv">
        <title>Bacteria contribute to plant secondary compound degradation in a generalist herbivore system.</title>
        <authorList>
            <person name="Francoeur C.B."/>
            <person name="Khadempour L."/>
            <person name="Moreira-Soto R.D."/>
            <person name="Gotting K."/>
            <person name="Book A.J."/>
            <person name="Pinto-Tomas A.A."/>
            <person name="Keefover-Ring K."/>
            <person name="Currie C.R."/>
        </authorList>
    </citation>
    <scope>NUCLEOTIDE SEQUENCE [LARGE SCALE GENOMIC DNA]</scope>
    <source>
        <strain evidence="1 2">Acro-805</strain>
    </source>
</reference>
<dbReference type="InterPro" id="IPR024753">
    <property type="entry name" value="AriR"/>
</dbReference>
<protein>
    <recommendedName>
        <fullName evidence="3">Biofilm development protein YmgB/AriR</fullName>
    </recommendedName>
</protein>
<name>A0ABX0R385_9GAMM</name>
<keyword evidence="2" id="KW-1185">Reference proteome</keyword>
<evidence type="ECO:0000313" key="2">
    <source>
        <dbReference type="Proteomes" id="UP000780690"/>
    </source>
</evidence>